<evidence type="ECO:0000256" key="2">
    <source>
        <dbReference type="ARBA" id="ARBA00022714"/>
    </source>
</evidence>
<dbReference type="OrthoDB" id="9804115at2"/>
<evidence type="ECO:0000256" key="1">
    <source>
        <dbReference type="ARBA" id="ARBA00009630"/>
    </source>
</evidence>
<dbReference type="STRING" id="364032.SAMN05443662_0456"/>
<evidence type="ECO:0000256" key="6">
    <source>
        <dbReference type="ARBA" id="ARBA00023284"/>
    </source>
</evidence>
<evidence type="ECO:0000256" key="8">
    <source>
        <dbReference type="PIRSR" id="PIRSR005894-2"/>
    </source>
</evidence>
<feature type="domain" description="Glutaredoxin" evidence="9">
    <location>
        <begin position="23"/>
        <end position="87"/>
    </location>
</feature>
<protein>
    <recommendedName>
        <fullName evidence="7">Glutaredoxin</fullName>
    </recommendedName>
</protein>
<dbReference type="InterPro" id="IPR036249">
    <property type="entry name" value="Thioredoxin-like_sf"/>
</dbReference>
<proteinExistence type="inferred from homology"/>
<dbReference type="PIRSF" id="PIRSF005894">
    <property type="entry name" value="Monothiol_GRX"/>
    <property type="match status" value="1"/>
</dbReference>
<evidence type="ECO:0000313" key="11">
    <source>
        <dbReference type="Proteomes" id="UP000198461"/>
    </source>
</evidence>
<dbReference type="InterPro" id="IPR014434">
    <property type="entry name" value="Monothiol_GRX"/>
</dbReference>
<keyword evidence="4 8" id="KW-0408">Iron</keyword>
<dbReference type="InterPro" id="IPR002109">
    <property type="entry name" value="Glutaredoxin"/>
</dbReference>
<gene>
    <name evidence="10" type="ORF">SAMN05443662_0456</name>
</gene>
<keyword evidence="3 8" id="KW-0479">Metal-binding</keyword>
<feature type="binding site" evidence="8">
    <location>
        <position position="36"/>
    </location>
    <ligand>
        <name>[2Fe-2S] cluster</name>
        <dbReference type="ChEBI" id="CHEBI:190135"/>
        <note>ligand shared between dimeric partners</note>
    </ligand>
</feature>
<dbReference type="GO" id="GO:0046872">
    <property type="term" value="F:metal ion binding"/>
    <property type="evidence" value="ECO:0007669"/>
    <property type="project" value="UniProtKB-KW"/>
</dbReference>
<dbReference type="GO" id="GO:0015036">
    <property type="term" value="F:disulfide oxidoreductase activity"/>
    <property type="evidence" value="ECO:0007669"/>
    <property type="project" value="InterPro"/>
</dbReference>
<keyword evidence="11" id="KW-1185">Reference proteome</keyword>
<dbReference type="InterPro" id="IPR004480">
    <property type="entry name" value="Monothiol_GRX-rel"/>
</dbReference>
<keyword evidence="2 8" id="KW-0001">2Fe-2S</keyword>
<dbReference type="PANTHER" id="PTHR10293:SF72">
    <property type="entry name" value="MONOTHIOL GLUTAREDOXIN-S14, CHLOROPLASTIC"/>
    <property type="match status" value="1"/>
</dbReference>
<name>A0A1N6DWL7_9GAMM</name>
<comment type="similarity">
    <text evidence="1 7">Belongs to the glutaredoxin family. Monothiol subfamily.</text>
</comment>
<dbReference type="AlphaFoldDB" id="A0A1N6DWL7"/>
<dbReference type="EMBL" id="FSRE01000001">
    <property type="protein sequence ID" value="SIN75151.1"/>
    <property type="molecule type" value="Genomic_DNA"/>
</dbReference>
<dbReference type="Pfam" id="PF00462">
    <property type="entry name" value="Glutaredoxin"/>
    <property type="match status" value="1"/>
</dbReference>
<keyword evidence="5 8" id="KW-0411">Iron-sulfur</keyword>
<dbReference type="PROSITE" id="PS51354">
    <property type="entry name" value="GLUTAREDOXIN_2"/>
    <property type="match status" value="1"/>
</dbReference>
<evidence type="ECO:0000256" key="7">
    <source>
        <dbReference type="PIRNR" id="PIRNR005894"/>
    </source>
</evidence>
<dbReference type="RefSeq" id="WP_074200762.1">
    <property type="nucleotide sequence ID" value="NZ_FSRE01000001.1"/>
</dbReference>
<dbReference type="Gene3D" id="3.40.30.10">
    <property type="entry name" value="Glutaredoxin"/>
    <property type="match status" value="1"/>
</dbReference>
<dbReference type="NCBIfam" id="TIGR00365">
    <property type="entry name" value="Grx4 family monothiol glutaredoxin"/>
    <property type="match status" value="1"/>
</dbReference>
<evidence type="ECO:0000256" key="4">
    <source>
        <dbReference type="ARBA" id="ARBA00023004"/>
    </source>
</evidence>
<dbReference type="GO" id="GO:0051537">
    <property type="term" value="F:2 iron, 2 sulfur cluster binding"/>
    <property type="evidence" value="ECO:0007669"/>
    <property type="project" value="UniProtKB-KW"/>
</dbReference>
<evidence type="ECO:0000313" key="10">
    <source>
        <dbReference type="EMBL" id="SIN75151.1"/>
    </source>
</evidence>
<evidence type="ECO:0000259" key="9">
    <source>
        <dbReference type="Pfam" id="PF00462"/>
    </source>
</evidence>
<organism evidence="10 11">
    <name type="scientific">Sulfurivirga caldicuralii</name>
    <dbReference type="NCBI Taxonomy" id="364032"/>
    <lineage>
        <taxon>Bacteria</taxon>
        <taxon>Pseudomonadati</taxon>
        <taxon>Pseudomonadota</taxon>
        <taxon>Gammaproteobacteria</taxon>
        <taxon>Thiotrichales</taxon>
        <taxon>Piscirickettsiaceae</taxon>
        <taxon>Sulfurivirga</taxon>
    </lineage>
</organism>
<sequence length="118" mass="13039">MDTQQLEKETLEKIDQIVKNNPVVIFMKGTPQMPSCGFSARAAQALIDTGENFGFVNVLADPAVFEFLPKYQDWPTFPQIYIDGELVGGCDITLELAESGELKKMMAEANAKHAQQDA</sequence>
<keyword evidence="6" id="KW-0676">Redox-active center</keyword>
<dbReference type="InterPro" id="IPR033658">
    <property type="entry name" value="GRX_PICOT-like"/>
</dbReference>
<evidence type="ECO:0000256" key="5">
    <source>
        <dbReference type="ARBA" id="ARBA00023014"/>
    </source>
</evidence>
<dbReference type="Proteomes" id="UP000198461">
    <property type="component" value="Unassembled WGS sequence"/>
</dbReference>
<dbReference type="PANTHER" id="PTHR10293">
    <property type="entry name" value="GLUTAREDOXIN FAMILY MEMBER"/>
    <property type="match status" value="1"/>
</dbReference>
<dbReference type="SUPFAM" id="SSF52833">
    <property type="entry name" value="Thioredoxin-like"/>
    <property type="match status" value="1"/>
</dbReference>
<dbReference type="CDD" id="cd03028">
    <property type="entry name" value="GRX_PICOT_like"/>
    <property type="match status" value="1"/>
</dbReference>
<reference evidence="10 11" key="1">
    <citation type="submission" date="2016-11" db="EMBL/GenBank/DDBJ databases">
        <authorList>
            <person name="Jaros S."/>
            <person name="Januszkiewicz K."/>
            <person name="Wedrychowicz H."/>
        </authorList>
    </citation>
    <scope>NUCLEOTIDE SEQUENCE [LARGE SCALE GENOMIC DNA]</scope>
    <source>
        <strain evidence="10 11">DSM 17737</strain>
    </source>
</reference>
<accession>A0A1N6DWL7</accession>
<evidence type="ECO:0000256" key="3">
    <source>
        <dbReference type="ARBA" id="ARBA00022723"/>
    </source>
</evidence>